<dbReference type="SUPFAM" id="SSF103473">
    <property type="entry name" value="MFS general substrate transporter"/>
    <property type="match status" value="1"/>
</dbReference>
<dbReference type="Gene3D" id="1.20.1250.20">
    <property type="entry name" value="MFS general substrate transporter like domains"/>
    <property type="match status" value="1"/>
</dbReference>
<evidence type="ECO:0000256" key="8">
    <source>
        <dbReference type="SAM" id="Phobius"/>
    </source>
</evidence>
<evidence type="ECO:0000256" key="3">
    <source>
        <dbReference type="ARBA" id="ARBA00022475"/>
    </source>
</evidence>
<dbReference type="InterPro" id="IPR050549">
    <property type="entry name" value="MFS_Trehalose_Transporter"/>
</dbReference>
<keyword evidence="2" id="KW-0813">Transport</keyword>
<feature type="transmembrane region" description="Helical" evidence="8">
    <location>
        <begin position="152"/>
        <end position="170"/>
    </location>
</feature>
<dbReference type="InterPro" id="IPR020846">
    <property type="entry name" value="MFS_dom"/>
</dbReference>
<dbReference type="AlphaFoldDB" id="A0AAN8X1X7"/>
<comment type="caution">
    <text evidence="10">The sequence shown here is derived from an EMBL/GenBank/DDBJ whole genome shotgun (WGS) entry which is preliminary data.</text>
</comment>
<evidence type="ECO:0000256" key="5">
    <source>
        <dbReference type="ARBA" id="ARBA00022692"/>
    </source>
</evidence>
<keyword evidence="6 8" id="KW-1133">Transmembrane helix</keyword>
<feature type="transmembrane region" description="Helical" evidence="8">
    <location>
        <begin position="66"/>
        <end position="86"/>
    </location>
</feature>
<proteinExistence type="predicted"/>
<dbReference type="InterPro" id="IPR005829">
    <property type="entry name" value="Sugar_transporter_CS"/>
</dbReference>
<dbReference type="PROSITE" id="PS50850">
    <property type="entry name" value="MFS"/>
    <property type="match status" value="1"/>
</dbReference>
<keyword evidence="5 8" id="KW-0812">Transmembrane</keyword>
<dbReference type="Proteomes" id="UP001381693">
    <property type="component" value="Unassembled WGS sequence"/>
</dbReference>
<evidence type="ECO:0000256" key="4">
    <source>
        <dbReference type="ARBA" id="ARBA00022597"/>
    </source>
</evidence>
<name>A0AAN8X1X7_HALRR</name>
<feature type="transmembrane region" description="Helical" evidence="8">
    <location>
        <begin position="418"/>
        <end position="443"/>
    </location>
</feature>
<dbReference type="PANTHER" id="PTHR48021">
    <property type="match status" value="1"/>
</dbReference>
<feature type="transmembrane region" description="Helical" evidence="8">
    <location>
        <begin position="355"/>
        <end position="380"/>
    </location>
</feature>
<evidence type="ECO:0000313" key="10">
    <source>
        <dbReference type="EMBL" id="KAK7075002.1"/>
    </source>
</evidence>
<feature type="transmembrane region" description="Helical" evidence="8">
    <location>
        <begin position="117"/>
        <end position="140"/>
    </location>
</feature>
<sequence>METSLAEGNVRPRSCVSATLKQILCGLIVSAGMVEVGFVVGWPAVLPALQRDNSSAFNVTNDDVKWLVSCTGIVGMVTNVFAGSLIEWVGPRLLLCLLLVPASAFWILQAFSPNLTIFIVGRIGGAFIATVFTTLTNPLLAELVEPHLRGMLSCLPEMVVASGVLIVYVLSQVLPWQIVTGICAVPFVPLFGLALVVPESPFWLVRKGNLLEAEQSIKKLRDSRGNATKDEISEIRRSILNHPQTTVMDQVRQLGVAYNAKPVILLVSIFILREFGGQYAVFSYTVYMFQRAGIDLDVLTGTILVGVVRLLSTITSALLIDRLGRRPFLIGATFGCAIAETLGGAFLLVKVPGANWVPLVAVLMFVLSYGLGVGPIPWVLLGELLPTPVRSLGASICILCFAAAQFVIGYAFPELTSAIGLGGSLLVFAVANFILGLVMFVFLPETRGRSLHELQEIFSFQPPERPLIDVSADDESNSVESR</sequence>
<keyword evidence="3" id="KW-1003">Cell membrane</keyword>
<evidence type="ECO:0000259" key="9">
    <source>
        <dbReference type="PROSITE" id="PS50850"/>
    </source>
</evidence>
<keyword evidence="11" id="KW-1185">Reference proteome</keyword>
<dbReference type="PROSITE" id="PS00216">
    <property type="entry name" value="SUGAR_TRANSPORT_1"/>
    <property type="match status" value="1"/>
</dbReference>
<dbReference type="InterPro" id="IPR036259">
    <property type="entry name" value="MFS_trans_sf"/>
</dbReference>
<evidence type="ECO:0000256" key="1">
    <source>
        <dbReference type="ARBA" id="ARBA00004651"/>
    </source>
</evidence>
<gene>
    <name evidence="10" type="ORF">SK128_025528</name>
</gene>
<dbReference type="Pfam" id="PF00083">
    <property type="entry name" value="Sugar_tr"/>
    <property type="match status" value="1"/>
</dbReference>
<keyword evidence="4" id="KW-0762">Sugar transport</keyword>
<dbReference type="FunFam" id="1.20.1250.20:FF:000218">
    <property type="entry name" value="facilitated trehalose transporter Tret1"/>
    <property type="match status" value="1"/>
</dbReference>
<organism evidence="10 11">
    <name type="scientific">Halocaridina rubra</name>
    <name type="common">Hawaiian red shrimp</name>
    <dbReference type="NCBI Taxonomy" id="373956"/>
    <lineage>
        <taxon>Eukaryota</taxon>
        <taxon>Metazoa</taxon>
        <taxon>Ecdysozoa</taxon>
        <taxon>Arthropoda</taxon>
        <taxon>Crustacea</taxon>
        <taxon>Multicrustacea</taxon>
        <taxon>Malacostraca</taxon>
        <taxon>Eumalacostraca</taxon>
        <taxon>Eucarida</taxon>
        <taxon>Decapoda</taxon>
        <taxon>Pleocyemata</taxon>
        <taxon>Caridea</taxon>
        <taxon>Atyoidea</taxon>
        <taxon>Atyidae</taxon>
        <taxon>Halocaridina</taxon>
    </lineage>
</organism>
<dbReference type="InterPro" id="IPR005828">
    <property type="entry name" value="MFS_sugar_transport-like"/>
</dbReference>
<feature type="transmembrane region" description="Helical" evidence="8">
    <location>
        <begin position="176"/>
        <end position="197"/>
    </location>
</feature>
<dbReference type="EMBL" id="JAXCGZ010011392">
    <property type="protein sequence ID" value="KAK7075002.1"/>
    <property type="molecule type" value="Genomic_DNA"/>
</dbReference>
<evidence type="ECO:0000256" key="7">
    <source>
        <dbReference type="ARBA" id="ARBA00023136"/>
    </source>
</evidence>
<reference evidence="10 11" key="1">
    <citation type="submission" date="2023-11" db="EMBL/GenBank/DDBJ databases">
        <title>Halocaridina rubra genome assembly.</title>
        <authorList>
            <person name="Smith C."/>
        </authorList>
    </citation>
    <scope>NUCLEOTIDE SEQUENCE [LARGE SCALE GENOMIC DNA]</scope>
    <source>
        <strain evidence="10">EP-1</strain>
        <tissue evidence="10">Whole</tissue>
    </source>
</reference>
<feature type="transmembrane region" description="Helical" evidence="8">
    <location>
        <begin position="93"/>
        <end position="111"/>
    </location>
</feature>
<feature type="transmembrane region" description="Helical" evidence="8">
    <location>
        <begin position="327"/>
        <end position="349"/>
    </location>
</feature>
<feature type="transmembrane region" description="Helical" evidence="8">
    <location>
        <begin position="23"/>
        <end position="46"/>
    </location>
</feature>
<dbReference type="InterPro" id="IPR003663">
    <property type="entry name" value="Sugar/inositol_transpt"/>
</dbReference>
<evidence type="ECO:0000256" key="6">
    <source>
        <dbReference type="ARBA" id="ARBA00022989"/>
    </source>
</evidence>
<keyword evidence="7 8" id="KW-0472">Membrane</keyword>
<evidence type="ECO:0000256" key="2">
    <source>
        <dbReference type="ARBA" id="ARBA00022448"/>
    </source>
</evidence>
<accession>A0AAN8X1X7</accession>
<evidence type="ECO:0000313" key="11">
    <source>
        <dbReference type="Proteomes" id="UP001381693"/>
    </source>
</evidence>
<dbReference type="PANTHER" id="PTHR48021:SF1">
    <property type="entry name" value="GH07001P-RELATED"/>
    <property type="match status" value="1"/>
</dbReference>
<dbReference type="GO" id="GO:0022857">
    <property type="term" value="F:transmembrane transporter activity"/>
    <property type="evidence" value="ECO:0007669"/>
    <property type="project" value="InterPro"/>
</dbReference>
<dbReference type="GO" id="GO:0005886">
    <property type="term" value="C:plasma membrane"/>
    <property type="evidence" value="ECO:0007669"/>
    <property type="project" value="UniProtKB-SubCell"/>
</dbReference>
<feature type="transmembrane region" description="Helical" evidence="8">
    <location>
        <begin position="392"/>
        <end position="412"/>
    </location>
</feature>
<protein>
    <recommendedName>
        <fullName evidence="9">Major facilitator superfamily (MFS) profile domain-containing protein</fullName>
    </recommendedName>
</protein>
<dbReference type="PRINTS" id="PR00171">
    <property type="entry name" value="SUGRTRNSPORT"/>
</dbReference>
<comment type="subcellular location">
    <subcellularLocation>
        <location evidence="1">Cell membrane</location>
        <topology evidence="1">Multi-pass membrane protein</topology>
    </subcellularLocation>
</comment>
<feature type="transmembrane region" description="Helical" evidence="8">
    <location>
        <begin position="263"/>
        <end position="286"/>
    </location>
</feature>
<feature type="domain" description="Major facilitator superfamily (MFS) profile" evidence="9">
    <location>
        <begin position="18"/>
        <end position="447"/>
    </location>
</feature>
<feature type="transmembrane region" description="Helical" evidence="8">
    <location>
        <begin position="298"/>
        <end position="320"/>
    </location>
</feature>